<dbReference type="PANTHER" id="PTHR48011">
    <property type="entry name" value="CCR4-NOT TRANSCRIPTIONAL COMPLEX SUBUNIT CAF120-RELATED"/>
    <property type="match status" value="1"/>
</dbReference>
<sequence>MEYASGGSLASLIEKSNGLPEREVRRYAKHLLLGLLHIHDSGYVHCDIKPDNVLLVPSRNSGTYVAKIADFGLSKRRKSDPNLRGTPMYMSPEVIVDGFQEAPSDIWALGCVVLEMLTGNPPWGSDPNWTSEELLIKIAEYWVLPNIPRGISNDARSFLKACFVRKPRFRFTAEMLLQHPFVSGCEDEDDHDDVEAEEEEEKLCFFF</sequence>
<gene>
    <name evidence="2" type="ORF">HS088_TW10G00816</name>
</gene>
<dbReference type="InterPro" id="IPR008271">
    <property type="entry name" value="Ser/Thr_kinase_AS"/>
</dbReference>
<reference evidence="2 3" key="1">
    <citation type="journal article" date="2020" name="Nat. Commun.">
        <title>Genome of Tripterygium wilfordii and identification of cytochrome P450 involved in triptolide biosynthesis.</title>
        <authorList>
            <person name="Tu L."/>
            <person name="Su P."/>
            <person name="Zhang Z."/>
            <person name="Gao L."/>
            <person name="Wang J."/>
            <person name="Hu T."/>
            <person name="Zhou J."/>
            <person name="Zhang Y."/>
            <person name="Zhao Y."/>
            <person name="Liu Y."/>
            <person name="Song Y."/>
            <person name="Tong Y."/>
            <person name="Lu Y."/>
            <person name="Yang J."/>
            <person name="Xu C."/>
            <person name="Jia M."/>
            <person name="Peters R.J."/>
            <person name="Huang L."/>
            <person name="Gao W."/>
        </authorList>
    </citation>
    <scope>NUCLEOTIDE SEQUENCE [LARGE SCALE GENOMIC DNA]</scope>
    <source>
        <strain evidence="3">cv. XIE 37</strain>
        <tissue evidence="2">Leaf</tissue>
    </source>
</reference>
<dbReference type="AlphaFoldDB" id="A0A7J7D623"/>
<dbReference type="InParanoid" id="A0A7J7D623"/>
<dbReference type="FunCoup" id="A0A7J7D623">
    <property type="interactions" value="179"/>
</dbReference>
<dbReference type="Proteomes" id="UP000593562">
    <property type="component" value="Unassembled WGS sequence"/>
</dbReference>
<dbReference type="PANTHER" id="PTHR48011:SF56">
    <property type="entry name" value="PROTEIN KINASE DOMAIN-CONTAINING PROTEIN"/>
    <property type="match status" value="1"/>
</dbReference>
<comment type="caution">
    <text evidence="2">The sequence shown here is derived from an EMBL/GenBank/DDBJ whole genome shotgun (WGS) entry which is preliminary data.</text>
</comment>
<dbReference type="InterPro" id="IPR000719">
    <property type="entry name" value="Prot_kinase_dom"/>
</dbReference>
<evidence type="ECO:0000313" key="3">
    <source>
        <dbReference type="Proteomes" id="UP000593562"/>
    </source>
</evidence>
<dbReference type="PROSITE" id="PS50011">
    <property type="entry name" value="PROTEIN_KINASE_DOM"/>
    <property type="match status" value="1"/>
</dbReference>
<organism evidence="2 3">
    <name type="scientific">Tripterygium wilfordii</name>
    <name type="common">Thunder God vine</name>
    <dbReference type="NCBI Taxonomy" id="458696"/>
    <lineage>
        <taxon>Eukaryota</taxon>
        <taxon>Viridiplantae</taxon>
        <taxon>Streptophyta</taxon>
        <taxon>Embryophyta</taxon>
        <taxon>Tracheophyta</taxon>
        <taxon>Spermatophyta</taxon>
        <taxon>Magnoliopsida</taxon>
        <taxon>eudicotyledons</taxon>
        <taxon>Gunneridae</taxon>
        <taxon>Pentapetalae</taxon>
        <taxon>rosids</taxon>
        <taxon>fabids</taxon>
        <taxon>Celastrales</taxon>
        <taxon>Celastraceae</taxon>
        <taxon>Tripterygium</taxon>
    </lineage>
</organism>
<dbReference type="PROSITE" id="PS00108">
    <property type="entry name" value="PROTEIN_KINASE_ST"/>
    <property type="match status" value="1"/>
</dbReference>
<dbReference type="GO" id="GO:0005524">
    <property type="term" value="F:ATP binding"/>
    <property type="evidence" value="ECO:0007669"/>
    <property type="project" value="InterPro"/>
</dbReference>
<dbReference type="Gene3D" id="1.10.510.10">
    <property type="entry name" value="Transferase(Phosphotransferase) domain 1"/>
    <property type="match status" value="1"/>
</dbReference>
<feature type="domain" description="Protein kinase" evidence="1">
    <location>
        <begin position="1"/>
        <end position="182"/>
    </location>
</feature>
<dbReference type="EMBL" id="JAAARO010000010">
    <property type="protein sequence ID" value="KAF5741810.1"/>
    <property type="molecule type" value="Genomic_DNA"/>
</dbReference>
<protein>
    <submittedName>
        <fullName evidence="2">Mitogen-activated protein kinase kinase kinase 2-like</fullName>
    </submittedName>
</protein>
<evidence type="ECO:0000313" key="2">
    <source>
        <dbReference type="EMBL" id="KAF5741810.1"/>
    </source>
</evidence>
<dbReference type="SMART" id="SM00220">
    <property type="entry name" value="S_TKc"/>
    <property type="match status" value="1"/>
</dbReference>
<keyword evidence="2" id="KW-0808">Transferase</keyword>
<proteinExistence type="predicted"/>
<accession>A0A7J7D623</accession>
<dbReference type="SUPFAM" id="SSF56112">
    <property type="entry name" value="Protein kinase-like (PK-like)"/>
    <property type="match status" value="1"/>
</dbReference>
<name>A0A7J7D623_TRIWF</name>
<keyword evidence="3" id="KW-1185">Reference proteome</keyword>
<dbReference type="Pfam" id="PF00069">
    <property type="entry name" value="Pkinase"/>
    <property type="match status" value="1"/>
</dbReference>
<evidence type="ECO:0000259" key="1">
    <source>
        <dbReference type="PROSITE" id="PS50011"/>
    </source>
</evidence>
<dbReference type="InterPro" id="IPR052751">
    <property type="entry name" value="Plant_MAPKKK"/>
</dbReference>
<dbReference type="GO" id="GO:0007165">
    <property type="term" value="P:signal transduction"/>
    <property type="evidence" value="ECO:0007669"/>
    <property type="project" value="TreeGrafter"/>
</dbReference>
<keyword evidence="2" id="KW-0418">Kinase</keyword>
<dbReference type="InterPro" id="IPR011009">
    <property type="entry name" value="Kinase-like_dom_sf"/>
</dbReference>
<dbReference type="OrthoDB" id="8693905at2759"/>
<dbReference type="GO" id="GO:0004672">
    <property type="term" value="F:protein kinase activity"/>
    <property type="evidence" value="ECO:0007669"/>
    <property type="project" value="InterPro"/>
</dbReference>